<dbReference type="OrthoDB" id="9985472at2759"/>
<dbReference type="EMBL" id="AMGV01000026">
    <property type="protein sequence ID" value="KEF51208.1"/>
    <property type="molecule type" value="Genomic_DNA"/>
</dbReference>
<dbReference type="InterPro" id="IPR011057">
    <property type="entry name" value="Mss4-like_sf"/>
</dbReference>
<evidence type="ECO:0000256" key="2">
    <source>
        <dbReference type="ARBA" id="ARBA00022723"/>
    </source>
</evidence>
<dbReference type="VEuPathDB" id="FungiDB:A1O9_12711"/>
<keyword evidence="7" id="KW-1185">Reference proteome</keyword>
<name>A0A072NW05_9EURO</name>
<gene>
    <name evidence="6" type="ORF">A1O9_12711</name>
</gene>
<dbReference type="AlphaFoldDB" id="A0A072NW05"/>
<accession>A0A072NW05</accession>
<dbReference type="InterPro" id="IPR006913">
    <property type="entry name" value="CENP-V/GFA"/>
</dbReference>
<dbReference type="HOGENOM" id="CLU_055491_3_6_1"/>
<dbReference type="GO" id="GO:0016846">
    <property type="term" value="F:carbon-sulfur lyase activity"/>
    <property type="evidence" value="ECO:0007669"/>
    <property type="project" value="InterPro"/>
</dbReference>
<sequence length="123" mass="13453">MKTSLCHCRPCRKISGGTASLNLTVPDKNFVLKTGELKKVRTTHVDEGFDFSIAFCPDCGSPIYGQPHPNPGDPELGIVVIQVGTLDNMGPLKATPTVEINVKHRLPWVGKVESAHQKRTYVD</sequence>
<keyword evidence="2" id="KW-0479">Metal-binding</keyword>
<organism evidence="6 7">
    <name type="scientific">Exophiala aquamarina CBS 119918</name>
    <dbReference type="NCBI Taxonomy" id="1182545"/>
    <lineage>
        <taxon>Eukaryota</taxon>
        <taxon>Fungi</taxon>
        <taxon>Dikarya</taxon>
        <taxon>Ascomycota</taxon>
        <taxon>Pezizomycotina</taxon>
        <taxon>Eurotiomycetes</taxon>
        <taxon>Chaetothyriomycetidae</taxon>
        <taxon>Chaetothyriales</taxon>
        <taxon>Herpotrichiellaceae</taxon>
        <taxon>Exophiala</taxon>
    </lineage>
</organism>
<evidence type="ECO:0000313" key="7">
    <source>
        <dbReference type="Proteomes" id="UP000027920"/>
    </source>
</evidence>
<dbReference type="GO" id="GO:0046872">
    <property type="term" value="F:metal ion binding"/>
    <property type="evidence" value="ECO:0007669"/>
    <property type="project" value="UniProtKB-KW"/>
</dbReference>
<comment type="similarity">
    <text evidence="1">Belongs to the Gfa family.</text>
</comment>
<dbReference type="Gene3D" id="3.90.1590.10">
    <property type="entry name" value="glutathione-dependent formaldehyde- activating enzyme (gfa)"/>
    <property type="match status" value="1"/>
</dbReference>
<evidence type="ECO:0000259" key="5">
    <source>
        <dbReference type="PROSITE" id="PS51891"/>
    </source>
</evidence>
<dbReference type="PROSITE" id="PS51891">
    <property type="entry name" value="CENP_V_GFA"/>
    <property type="match status" value="1"/>
</dbReference>
<proteinExistence type="inferred from homology"/>
<dbReference type="SUPFAM" id="SSF51316">
    <property type="entry name" value="Mss4-like"/>
    <property type="match status" value="1"/>
</dbReference>
<dbReference type="RefSeq" id="XP_013253798.1">
    <property type="nucleotide sequence ID" value="XM_013398344.1"/>
</dbReference>
<evidence type="ECO:0000313" key="6">
    <source>
        <dbReference type="EMBL" id="KEF51208.1"/>
    </source>
</evidence>
<dbReference type="GeneID" id="25287605"/>
<evidence type="ECO:0000256" key="4">
    <source>
        <dbReference type="ARBA" id="ARBA00023239"/>
    </source>
</evidence>
<protein>
    <recommendedName>
        <fullName evidence="5">CENP-V/GFA domain-containing protein</fullName>
    </recommendedName>
</protein>
<evidence type="ECO:0000256" key="1">
    <source>
        <dbReference type="ARBA" id="ARBA00005495"/>
    </source>
</evidence>
<dbReference type="Proteomes" id="UP000027920">
    <property type="component" value="Unassembled WGS sequence"/>
</dbReference>
<keyword evidence="4" id="KW-0456">Lyase</keyword>
<keyword evidence="3" id="KW-0862">Zinc</keyword>
<feature type="domain" description="CENP-V/GFA" evidence="5">
    <location>
        <begin position="1"/>
        <end position="109"/>
    </location>
</feature>
<reference evidence="6 7" key="1">
    <citation type="submission" date="2013-03" db="EMBL/GenBank/DDBJ databases">
        <title>The Genome Sequence of Exophiala aquamarina CBS 119918.</title>
        <authorList>
            <consortium name="The Broad Institute Genomics Platform"/>
            <person name="Cuomo C."/>
            <person name="de Hoog S."/>
            <person name="Gorbushina A."/>
            <person name="Walker B."/>
            <person name="Young S.K."/>
            <person name="Zeng Q."/>
            <person name="Gargeya S."/>
            <person name="Fitzgerald M."/>
            <person name="Haas B."/>
            <person name="Abouelleil A."/>
            <person name="Allen A.W."/>
            <person name="Alvarado L."/>
            <person name="Arachchi H.M."/>
            <person name="Berlin A.M."/>
            <person name="Chapman S.B."/>
            <person name="Gainer-Dewar J."/>
            <person name="Goldberg J."/>
            <person name="Griggs A."/>
            <person name="Gujja S."/>
            <person name="Hansen M."/>
            <person name="Howarth C."/>
            <person name="Imamovic A."/>
            <person name="Ireland A."/>
            <person name="Larimer J."/>
            <person name="McCowan C."/>
            <person name="Murphy C."/>
            <person name="Pearson M."/>
            <person name="Poon T.W."/>
            <person name="Priest M."/>
            <person name="Roberts A."/>
            <person name="Saif S."/>
            <person name="Shea T."/>
            <person name="Sisk P."/>
            <person name="Sykes S."/>
            <person name="Wortman J."/>
            <person name="Nusbaum C."/>
            <person name="Birren B."/>
        </authorList>
    </citation>
    <scope>NUCLEOTIDE SEQUENCE [LARGE SCALE GENOMIC DNA]</scope>
    <source>
        <strain evidence="6 7">CBS 119918</strain>
    </source>
</reference>
<dbReference type="Pfam" id="PF04828">
    <property type="entry name" value="GFA"/>
    <property type="match status" value="1"/>
</dbReference>
<evidence type="ECO:0000256" key="3">
    <source>
        <dbReference type="ARBA" id="ARBA00022833"/>
    </source>
</evidence>
<dbReference type="PANTHER" id="PTHR33337">
    <property type="entry name" value="GFA DOMAIN-CONTAINING PROTEIN"/>
    <property type="match status" value="1"/>
</dbReference>
<comment type="caution">
    <text evidence="6">The sequence shown here is derived from an EMBL/GenBank/DDBJ whole genome shotgun (WGS) entry which is preliminary data.</text>
</comment>
<dbReference type="PANTHER" id="PTHR33337:SF30">
    <property type="entry name" value="DUF636 DOMAIN PROTEIN (AFU_ORTHOLOGUE AFUA_1G03180)"/>
    <property type="match status" value="1"/>
</dbReference>